<protein>
    <recommendedName>
        <fullName evidence="5">Translin-associated factor X-interacting protein 1 N-terminal domain-containing protein</fullName>
    </recommendedName>
</protein>
<evidence type="ECO:0000313" key="3">
    <source>
        <dbReference type="EMBL" id="CAG9314425.1"/>
    </source>
</evidence>
<evidence type="ECO:0000256" key="1">
    <source>
        <dbReference type="SAM" id="Coils"/>
    </source>
</evidence>
<sequence length="371" mass="42731">MSKPILSRKQSKESIIPAKTDTLSQTQPISSSLLKNFSALSLSISKFPKLNESLKLKNKSPLKKIVRSRSKSTLKHPSDLNLSKIDISVKPKSKRHNRSCSSSFIMDPQNKTFIGLSEGKPNESKVVKLDQSIDNFKAISVENSCELKFTNSPDLEHKFDQELKKFEKMTDNDFKLEQKFLFAKNTFSKILENDNEFTSILIKIKGVYDAYIEHLLLKCENKLKKSIDLHLESKNLSNHIEKSREKIIEDYKKLKTELNAANKKINDSVVREKKYIKLLSSLEKQGYPIQEIYNNLKMEPKKNRSSLASIDEDSSTTTDYSEVSSLKRDSNVPIPKLSLPEHLSDGYHQEFMSKFSEFSESWRIQIEKDKR</sequence>
<dbReference type="Proteomes" id="UP001162131">
    <property type="component" value="Unassembled WGS sequence"/>
</dbReference>
<accession>A0AAU9IRP1</accession>
<gene>
    <name evidence="3" type="ORF">BSTOLATCC_MIC11432</name>
</gene>
<name>A0AAU9IRP1_9CILI</name>
<evidence type="ECO:0008006" key="5">
    <source>
        <dbReference type="Google" id="ProtNLM"/>
    </source>
</evidence>
<evidence type="ECO:0000313" key="4">
    <source>
        <dbReference type="Proteomes" id="UP001162131"/>
    </source>
</evidence>
<dbReference type="EMBL" id="CAJZBQ010000012">
    <property type="protein sequence ID" value="CAG9314425.1"/>
    <property type="molecule type" value="Genomic_DNA"/>
</dbReference>
<proteinExistence type="predicted"/>
<feature type="coiled-coil region" evidence="1">
    <location>
        <begin position="244"/>
        <end position="271"/>
    </location>
</feature>
<feature type="region of interest" description="Disordered" evidence="2">
    <location>
        <begin position="1"/>
        <end position="22"/>
    </location>
</feature>
<dbReference type="AlphaFoldDB" id="A0AAU9IRP1"/>
<feature type="region of interest" description="Disordered" evidence="2">
    <location>
        <begin position="303"/>
        <end position="334"/>
    </location>
</feature>
<evidence type="ECO:0000256" key="2">
    <source>
        <dbReference type="SAM" id="MobiDB-lite"/>
    </source>
</evidence>
<comment type="caution">
    <text evidence="3">The sequence shown here is derived from an EMBL/GenBank/DDBJ whole genome shotgun (WGS) entry which is preliminary data.</text>
</comment>
<organism evidence="3 4">
    <name type="scientific">Blepharisma stoltei</name>
    <dbReference type="NCBI Taxonomy" id="1481888"/>
    <lineage>
        <taxon>Eukaryota</taxon>
        <taxon>Sar</taxon>
        <taxon>Alveolata</taxon>
        <taxon>Ciliophora</taxon>
        <taxon>Postciliodesmatophora</taxon>
        <taxon>Heterotrichea</taxon>
        <taxon>Heterotrichida</taxon>
        <taxon>Blepharismidae</taxon>
        <taxon>Blepharisma</taxon>
    </lineage>
</organism>
<feature type="compositionally biased region" description="Polar residues" evidence="2">
    <location>
        <begin position="315"/>
        <end position="324"/>
    </location>
</feature>
<reference evidence="3" key="1">
    <citation type="submission" date="2021-09" db="EMBL/GenBank/DDBJ databases">
        <authorList>
            <consortium name="AG Swart"/>
            <person name="Singh M."/>
            <person name="Singh A."/>
            <person name="Seah K."/>
            <person name="Emmerich C."/>
        </authorList>
    </citation>
    <scope>NUCLEOTIDE SEQUENCE</scope>
    <source>
        <strain evidence="3">ATCC30299</strain>
    </source>
</reference>
<keyword evidence="4" id="KW-1185">Reference proteome</keyword>
<keyword evidence="1" id="KW-0175">Coiled coil</keyword>